<sequence>MAKTAPAVTPYYVVQKRPWEAMISHLVKPLHSRQAIFPITGIGGCGKTQLVSYFLQEYSSLFEQTIYVDASSSSSIKADIQIWARSLGDGHDRDAWEDGVRAMSSVAEGKRWVLIFDNADDPTLDLVHFLPKNRGVTIIITSRNRDVGNLSTTFHLELGEMETEEAIEVLLQAARRQKPLPLEEVKSVQTLTGELGCLAVALVQAGTYCYQMSSTINGVFQPYTFNQYLSLFSSHRAGLMKKVQPSPLDSYCRGAYTTLDLSFNLIPQKSRDFLHVISFWHHTDIPLDILASAAKNGFQDSFTLLPRPEAHKATVDTLTNILCLDGKWSELQVQDIVRNLRSFSLLSSTSINDSLFLRMHPLVQSWSRDLLETQANQSYIAMAIQVLVSCGGYDDFRLDHYLLSHVLGLLDQTNMQTLHANEAFSAGTYLKTQGQYRKAAELLETALKMMKSAGKEDSDEALVVKSYLSTTYLGDGRWDEAEKLEVEVLERRKKQLGNTNPDTLQAAGNLASVYYVQGRWEEAEKLEVEVSEQQAKVLGPEHLSTITSRSNLASIYSQQGRLDIAEEMYLEAVRLRCKLPGDEHPETLVIKGCLATTYRMQGKLTEAEKLQLDVVEKMASIIGSEHPDALHATDMLASIYYAQNRYEEAEIKQKEVLDRRRRISGPQHPDTLRLAERLIDTLQKQKKWSESEELGSSLLEQKTQLLGEKHPETLGIAAKLANAYHAQENWVKAENLQIDVLRKRREVLGEDHPDTLQATLDLACIYSAQKRWEESASLLDSIVQRTKKMEPNPPNIQDVIRLLITAYEKLEKQTEAQELRDLMKEQ</sequence>
<reference evidence="2 3" key="1">
    <citation type="submission" date="2014-04" db="EMBL/GenBank/DDBJ databases">
        <authorList>
            <consortium name="DOE Joint Genome Institute"/>
            <person name="Kuo A."/>
            <person name="Zuccaro A."/>
            <person name="Kohler A."/>
            <person name="Nagy L.G."/>
            <person name="Floudas D."/>
            <person name="Copeland A."/>
            <person name="Barry K.W."/>
            <person name="Cichocki N."/>
            <person name="Veneault-Fourrey C."/>
            <person name="LaButti K."/>
            <person name="Lindquist E.A."/>
            <person name="Lipzen A."/>
            <person name="Lundell T."/>
            <person name="Morin E."/>
            <person name="Murat C."/>
            <person name="Sun H."/>
            <person name="Tunlid A."/>
            <person name="Henrissat B."/>
            <person name="Grigoriev I.V."/>
            <person name="Hibbett D.S."/>
            <person name="Martin F."/>
            <person name="Nordberg H.P."/>
            <person name="Cantor M.N."/>
            <person name="Hua S.X."/>
        </authorList>
    </citation>
    <scope>NUCLEOTIDE SEQUENCE [LARGE SCALE GENOMIC DNA]</scope>
    <source>
        <strain evidence="2 3">MAFF 305830</strain>
    </source>
</reference>
<dbReference type="STRING" id="933852.A0A0C3AFT9"/>
<evidence type="ECO:0000259" key="1">
    <source>
        <dbReference type="Pfam" id="PF00931"/>
    </source>
</evidence>
<reference evidence="3" key="2">
    <citation type="submission" date="2015-01" db="EMBL/GenBank/DDBJ databases">
        <title>Evolutionary Origins and Diversification of the Mycorrhizal Mutualists.</title>
        <authorList>
            <consortium name="DOE Joint Genome Institute"/>
            <consortium name="Mycorrhizal Genomics Consortium"/>
            <person name="Kohler A."/>
            <person name="Kuo A."/>
            <person name="Nagy L.G."/>
            <person name="Floudas D."/>
            <person name="Copeland A."/>
            <person name="Barry K.W."/>
            <person name="Cichocki N."/>
            <person name="Veneault-Fourrey C."/>
            <person name="LaButti K."/>
            <person name="Lindquist E.A."/>
            <person name="Lipzen A."/>
            <person name="Lundell T."/>
            <person name="Morin E."/>
            <person name="Murat C."/>
            <person name="Riley R."/>
            <person name="Ohm R."/>
            <person name="Sun H."/>
            <person name="Tunlid A."/>
            <person name="Henrissat B."/>
            <person name="Grigoriev I.V."/>
            <person name="Hibbett D.S."/>
            <person name="Martin F."/>
        </authorList>
    </citation>
    <scope>NUCLEOTIDE SEQUENCE [LARGE SCALE GENOMIC DNA]</scope>
    <source>
        <strain evidence="3">MAFF 305830</strain>
    </source>
</reference>
<dbReference type="Gene3D" id="3.40.50.300">
    <property type="entry name" value="P-loop containing nucleotide triphosphate hydrolases"/>
    <property type="match status" value="1"/>
</dbReference>
<protein>
    <recommendedName>
        <fullName evidence="1">NB-ARC domain-containing protein</fullName>
    </recommendedName>
</protein>
<dbReference type="Pfam" id="PF13424">
    <property type="entry name" value="TPR_12"/>
    <property type="match status" value="4"/>
</dbReference>
<feature type="domain" description="NB-ARC" evidence="1">
    <location>
        <begin position="18"/>
        <end position="174"/>
    </location>
</feature>
<dbReference type="Pfam" id="PF00931">
    <property type="entry name" value="NB-ARC"/>
    <property type="match status" value="1"/>
</dbReference>
<gene>
    <name evidence="2" type="ORF">M408DRAFT_252902</name>
</gene>
<proteinExistence type="predicted"/>
<dbReference type="OrthoDB" id="4487085at2759"/>
<dbReference type="HOGENOM" id="CLU_000288_125_8_1"/>
<keyword evidence="3" id="KW-1185">Reference proteome</keyword>
<dbReference type="InterPro" id="IPR002182">
    <property type="entry name" value="NB-ARC"/>
</dbReference>
<name>A0A0C3AFT9_SERVB</name>
<dbReference type="GO" id="GO:0043531">
    <property type="term" value="F:ADP binding"/>
    <property type="evidence" value="ECO:0007669"/>
    <property type="project" value="InterPro"/>
</dbReference>
<dbReference type="InterPro" id="IPR027417">
    <property type="entry name" value="P-loop_NTPase"/>
</dbReference>
<dbReference type="Proteomes" id="UP000054097">
    <property type="component" value="Unassembled WGS sequence"/>
</dbReference>
<evidence type="ECO:0000313" key="3">
    <source>
        <dbReference type="Proteomes" id="UP000054097"/>
    </source>
</evidence>
<accession>A0A0C3AFT9</accession>
<dbReference type="SUPFAM" id="SSF48452">
    <property type="entry name" value="TPR-like"/>
    <property type="match status" value="3"/>
</dbReference>
<dbReference type="PANTHER" id="PTHR46082">
    <property type="entry name" value="ATP/GTP-BINDING PROTEIN-RELATED"/>
    <property type="match status" value="1"/>
</dbReference>
<organism evidence="2 3">
    <name type="scientific">Serendipita vermifera MAFF 305830</name>
    <dbReference type="NCBI Taxonomy" id="933852"/>
    <lineage>
        <taxon>Eukaryota</taxon>
        <taxon>Fungi</taxon>
        <taxon>Dikarya</taxon>
        <taxon>Basidiomycota</taxon>
        <taxon>Agaricomycotina</taxon>
        <taxon>Agaricomycetes</taxon>
        <taxon>Sebacinales</taxon>
        <taxon>Serendipitaceae</taxon>
        <taxon>Serendipita</taxon>
    </lineage>
</organism>
<dbReference type="SUPFAM" id="SSF52540">
    <property type="entry name" value="P-loop containing nucleoside triphosphate hydrolases"/>
    <property type="match status" value="1"/>
</dbReference>
<dbReference type="AlphaFoldDB" id="A0A0C3AFT9"/>
<dbReference type="EMBL" id="KN824335">
    <property type="protein sequence ID" value="KIM23525.1"/>
    <property type="molecule type" value="Genomic_DNA"/>
</dbReference>
<dbReference type="PANTHER" id="PTHR46082:SF11">
    <property type="entry name" value="AAA+ ATPASE DOMAIN-CONTAINING PROTEIN-RELATED"/>
    <property type="match status" value="1"/>
</dbReference>
<dbReference type="Gene3D" id="1.25.40.10">
    <property type="entry name" value="Tetratricopeptide repeat domain"/>
    <property type="match status" value="2"/>
</dbReference>
<evidence type="ECO:0000313" key="2">
    <source>
        <dbReference type="EMBL" id="KIM23525.1"/>
    </source>
</evidence>
<dbReference type="InterPro" id="IPR053137">
    <property type="entry name" value="NLR-like"/>
</dbReference>
<dbReference type="InterPro" id="IPR011990">
    <property type="entry name" value="TPR-like_helical_dom_sf"/>
</dbReference>